<evidence type="ECO:0000259" key="1">
    <source>
        <dbReference type="Pfam" id="PF18202"/>
    </source>
</evidence>
<evidence type="ECO:0000313" key="2">
    <source>
        <dbReference type="EMBL" id="UPL15700.1"/>
    </source>
</evidence>
<dbReference type="Proteomes" id="UP000831963">
    <property type="component" value="Chromosome"/>
</dbReference>
<gene>
    <name evidence="2" type="ORF">KV396_14960</name>
</gene>
<proteinExistence type="predicted"/>
<keyword evidence="3" id="KW-1185">Reference proteome</keyword>
<evidence type="ECO:0000313" key="3">
    <source>
        <dbReference type="Proteomes" id="UP000831963"/>
    </source>
</evidence>
<dbReference type="NCBIfam" id="NF033903">
    <property type="entry name" value="VaFE_rpt"/>
    <property type="match status" value="1"/>
</dbReference>
<accession>A0ABY4ITV1</accession>
<feature type="domain" description="T-Q ester bond containing" evidence="1">
    <location>
        <begin position="2"/>
        <end position="74"/>
    </location>
</feature>
<organism evidence="2 3">
    <name type="scientific">Microbacterium galbinum</name>
    <dbReference type="NCBI Taxonomy" id="2851646"/>
    <lineage>
        <taxon>Bacteria</taxon>
        <taxon>Bacillati</taxon>
        <taxon>Actinomycetota</taxon>
        <taxon>Actinomycetes</taxon>
        <taxon>Micrococcales</taxon>
        <taxon>Microbacteriaceae</taxon>
        <taxon>Microbacterium</taxon>
    </lineage>
</organism>
<dbReference type="Pfam" id="PF18202">
    <property type="entry name" value="TQ"/>
    <property type="match status" value="1"/>
</dbReference>
<dbReference type="RefSeq" id="WP_247956219.1">
    <property type="nucleotide sequence ID" value="NZ_CP078077.1"/>
</dbReference>
<name>A0ABY4ITV1_9MICO</name>
<reference evidence="2 3" key="1">
    <citation type="submission" date="2021-06" db="EMBL/GenBank/DDBJ databases">
        <title>Genome-based taxonomic framework of Microbacterium strains isolated from marine environment, the description of four new species and reclassification of four preexisting species.</title>
        <authorList>
            <person name="Lee S.D."/>
            <person name="Kim S.-M."/>
            <person name="Byeon Y.-S."/>
            <person name="Yang H.L."/>
            <person name="Kim I.S."/>
        </authorList>
    </citation>
    <scope>NUCLEOTIDE SEQUENCE [LARGE SCALE GENOMIC DNA]</scope>
    <source>
        <strain evidence="2 3">SSW1-36</strain>
    </source>
</reference>
<protein>
    <submittedName>
        <fullName evidence="2">VaFE repeat-containing surface-anchored protein</fullName>
    </submittedName>
</protein>
<dbReference type="Gene3D" id="2.60.40.3930">
    <property type="match status" value="1"/>
</dbReference>
<dbReference type="InterPro" id="IPR041100">
    <property type="entry name" value="TQ"/>
</dbReference>
<sequence>MDGELFDKVTAAGASITGQTTFTPAQADGSVSVDFVIPKDFAGRTLVAFQSVTADGVTVAEHTDIDAVAQTVVVEDIAPTDPLSTPPIHPWTRLIRRWIRLIRRWIPRTRPCSRLIRPSIRRSPPTREPHR</sequence>
<dbReference type="EMBL" id="CP078077">
    <property type="protein sequence ID" value="UPL15700.1"/>
    <property type="molecule type" value="Genomic_DNA"/>
</dbReference>